<sequence length="81" mass="9097">MMVEEIRKGESIYYIDMPALIREIEERNLNATSLSRKREATTISNLVQRVKKKPETTSPDSLAPVTDVYAALVEAAVKEST</sequence>
<dbReference type="EMBL" id="MSAC01000081">
    <property type="protein sequence ID" value="PUW99251.1"/>
    <property type="molecule type" value="Genomic_DNA"/>
</dbReference>
<organism evidence="1 2">
    <name type="scientific">Cronobacter malonaticus</name>
    <dbReference type="NCBI Taxonomy" id="413503"/>
    <lineage>
        <taxon>Bacteria</taxon>
        <taxon>Pseudomonadati</taxon>
        <taxon>Pseudomonadota</taxon>
        <taxon>Gammaproteobacteria</taxon>
        <taxon>Enterobacterales</taxon>
        <taxon>Enterobacteriaceae</taxon>
        <taxon>Cronobacter</taxon>
    </lineage>
</organism>
<dbReference type="Proteomes" id="UP000244731">
    <property type="component" value="Unassembled WGS sequence"/>
</dbReference>
<evidence type="ECO:0000313" key="1">
    <source>
        <dbReference type="EMBL" id="PUW99251.1"/>
    </source>
</evidence>
<accession>A0ABX5JU69</accession>
<gene>
    <name evidence="1" type="ORF">AUM46_21505</name>
</gene>
<evidence type="ECO:0000313" key="2">
    <source>
        <dbReference type="Proteomes" id="UP000244731"/>
    </source>
</evidence>
<keyword evidence="2" id="KW-1185">Reference proteome</keyword>
<reference evidence="1 2" key="1">
    <citation type="submission" date="2016-12" db="EMBL/GenBank/DDBJ databases">
        <title>Analysis of the Molecular Diversity Among Cronobacter Species Isolated from Filth Flies Using a Pan Genomic DNA Microarray.</title>
        <authorList>
            <person name="Pava-Ripoll M."/>
            <person name="Tall B."/>
            <person name="Farber J."/>
            <person name="Fanning S."/>
            <person name="Lehner A."/>
            <person name="Stephan R."/>
            <person name="Pagotto F."/>
            <person name="Iverson C."/>
            <person name="Ziobro G."/>
            <person name="Miller A."/>
            <person name="Pearson R."/>
            <person name="Yan Q."/>
            <person name="Kim M."/>
            <person name="Jeong S."/>
            <person name="Park J."/>
            <person name="Jun S."/>
            <person name="Choi H."/>
            <person name="Chung T."/>
            <person name="Yoo Y."/>
            <person name="Park E."/>
            <person name="Hwang S."/>
            <person name="Lee B."/>
            <person name="Sathyamoorthy V."/>
            <person name="Carter L."/>
            <person name="Mammel M."/>
            <person name="Jackson S."/>
            <person name="Kothary M."/>
            <person name="Patel I."/>
            <person name="Grim C."/>
            <person name="Gopinath G."/>
            <person name="Gangiredla J."/>
            <person name="Chase H."/>
        </authorList>
    </citation>
    <scope>NUCLEOTIDE SEQUENCE [LARGE SCALE GENOMIC DNA]</scope>
    <source>
        <strain evidence="1 2">MOD1-Md25g</strain>
    </source>
</reference>
<comment type="caution">
    <text evidence="1">The sequence shown here is derived from an EMBL/GenBank/DDBJ whole genome shotgun (WGS) entry which is preliminary data.</text>
</comment>
<protein>
    <submittedName>
        <fullName evidence="1">Uncharacterized protein</fullName>
    </submittedName>
</protein>
<name>A0ABX5JU69_9ENTR</name>
<proteinExistence type="predicted"/>